<feature type="region of interest" description="Disordered" evidence="1">
    <location>
        <begin position="102"/>
        <end position="126"/>
    </location>
</feature>
<reference evidence="2 3" key="1">
    <citation type="journal article" date="2019" name="Plant Biotechnol. J.">
        <title>The red bayberry genome and genetic basis of sex determination.</title>
        <authorList>
            <person name="Jia H.M."/>
            <person name="Jia H.J."/>
            <person name="Cai Q.L."/>
            <person name="Wang Y."/>
            <person name="Zhao H.B."/>
            <person name="Yang W.F."/>
            <person name="Wang G.Y."/>
            <person name="Li Y.H."/>
            <person name="Zhan D.L."/>
            <person name="Shen Y.T."/>
            <person name="Niu Q.F."/>
            <person name="Chang L."/>
            <person name="Qiu J."/>
            <person name="Zhao L."/>
            <person name="Xie H.B."/>
            <person name="Fu W.Y."/>
            <person name="Jin J."/>
            <person name="Li X.W."/>
            <person name="Jiao Y."/>
            <person name="Zhou C.C."/>
            <person name="Tu T."/>
            <person name="Chai C.Y."/>
            <person name="Gao J.L."/>
            <person name="Fan L.J."/>
            <person name="van de Weg E."/>
            <person name="Wang J.Y."/>
            <person name="Gao Z.S."/>
        </authorList>
    </citation>
    <scope>NUCLEOTIDE SEQUENCE [LARGE SCALE GENOMIC DNA]</scope>
    <source>
        <tissue evidence="2">Leaves</tissue>
    </source>
</reference>
<sequence length="126" mass="13442">MALKSGRQGHQPQHGMERAYHEVMQGDSGGVKKWIGSATPWPPDMAVLEEMHGKIVLKGSCDQLEEISSTTTQPLDVAVHEEAYGGASSKASARHKEHIGVTTPQGGGVAAEHTGGSHHWRQSNAI</sequence>
<protein>
    <submittedName>
        <fullName evidence="2">Uncharacterized protein</fullName>
    </submittedName>
</protein>
<gene>
    <name evidence="2" type="ORF">CJ030_MR7G011805</name>
</gene>
<dbReference type="AlphaFoldDB" id="A0A6A1V0X1"/>
<evidence type="ECO:0000313" key="2">
    <source>
        <dbReference type="EMBL" id="KAB1206312.1"/>
    </source>
</evidence>
<comment type="caution">
    <text evidence="2">The sequence shown here is derived from an EMBL/GenBank/DDBJ whole genome shotgun (WGS) entry which is preliminary data.</text>
</comment>
<evidence type="ECO:0000313" key="3">
    <source>
        <dbReference type="Proteomes" id="UP000516437"/>
    </source>
</evidence>
<dbReference type="EMBL" id="RXIC02000025">
    <property type="protein sequence ID" value="KAB1206312.1"/>
    <property type="molecule type" value="Genomic_DNA"/>
</dbReference>
<feature type="compositionally biased region" description="Basic residues" evidence="1">
    <location>
        <begin position="116"/>
        <end position="126"/>
    </location>
</feature>
<evidence type="ECO:0000256" key="1">
    <source>
        <dbReference type="SAM" id="MobiDB-lite"/>
    </source>
</evidence>
<name>A0A6A1V0X1_9ROSI</name>
<organism evidence="2 3">
    <name type="scientific">Morella rubra</name>
    <name type="common">Chinese bayberry</name>
    <dbReference type="NCBI Taxonomy" id="262757"/>
    <lineage>
        <taxon>Eukaryota</taxon>
        <taxon>Viridiplantae</taxon>
        <taxon>Streptophyta</taxon>
        <taxon>Embryophyta</taxon>
        <taxon>Tracheophyta</taxon>
        <taxon>Spermatophyta</taxon>
        <taxon>Magnoliopsida</taxon>
        <taxon>eudicotyledons</taxon>
        <taxon>Gunneridae</taxon>
        <taxon>Pentapetalae</taxon>
        <taxon>rosids</taxon>
        <taxon>fabids</taxon>
        <taxon>Fagales</taxon>
        <taxon>Myricaceae</taxon>
        <taxon>Morella</taxon>
    </lineage>
</organism>
<proteinExistence type="predicted"/>
<accession>A0A6A1V0X1</accession>
<keyword evidence="3" id="KW-1185">Reference proteome</keyword>
<dbReference type="Proteomes" id="UP000516437">
    <property type="component" value="Chromosome 7"/>
</dbReference>